<evidence type="ECO:0000259" key="14">
    <source>
        <dbReference type="PROSITE" id="PS50075"/>
    </source>
</evidence>
<dbReference type="Gene3D" id="3.10.129.110">
    <property type="entry name" value="Polyketide synthase dehydratase"/>
    <property type="match status" value="3"/>
</dbReference>
<dbReference type="Proteomes" id="UP000198660">
    <property type="component" value="Unassembled WGS sequence"/>
</dbReference>
<dbReference type="Gene3D" id="1.10.1200.10">
    <property type="entry name" value="ACP-like"/>
    <property type="match status" value="4"/>
</dbReference>
<dbReference type="SMART" id="SM00825">
    <property type="entry name" value="PKS_KS"/>
    <property type="match status" value="4"/>
</dbReference>
<keyword evidence="10" id="KW-0521">NADP</keyword>
<dbReference type="InterPro" id="IPR020841">
    <property type="entry name" value="PKS_Beta-ketoAc_synthase_dom"/>
</dbReference>
<evidence type="ECO:0000256" key="1">
    <source>
        <dbReference type="ARBA" id="ARBA00001957"/>
    </source>
</evidence>
<protein>
    <submittedName>
        <fullName evidence="17">Acyl transferase domain-containing protein</fullName>
    </submittedName>
</protein>
<feature type="region of interest" description="Disordered" evidence="13">
    <location>
        <begin position="3595"/>
        <end position="3617"/>
    </location>
</feature>
<evidence type="ECO:0000256" key="3">
    <source>
        <dbReference type="ARBA" id="ARBA00004496"/>
    </source>
</evidence>
<evidence type="ECO:0000259" key="15">
    <source>
        <dbReference type="PROSITE" id="PS52004"/>
    </source>
</evidence>
<keyword evidence="5" id="KW-0596">Phosphopantetheine</keyword>
<dbReference type="GO" id="GO:0005886">
    <property type="term" value="C:plasma membrane"/>
    <property type="evidence" value="ECO:0007669"/>
    <property type="project" value="TreeGrafter"/>
</dbReference>
<dbReference type="InterPro" id="IPR020807">
    <property type="entry name" value="PKS_DH"/>
</dbReference>
<dbReference type="PANTHER" id="PTHR43775">
    <property type="entry name" value="FATTY ACID SYNTHASE"/>
    <property type="match status" value="1"/>
</dbReference>
<dbReference type="Pfam" id="PF22336">
    <property type="entry name" value="RhiE-like_linker"/>
    <property type="match status" value="4"/>
</dbReference>
<dbReference type="InterPro" id="IPR049900">
    <property type="entry name" value="PKS_mFAS_DH"/>
</dbReference>
<dbReference type="Gene3D" id="3.40.47.10">
    <property type="match status" value="4"/>
</dbReference>
<dbReference type="InterPro" id="IPR014031">
    <property type="entry name" value="Ketoacyl_synth_C"/>
</dbReference>
<keyword evidence="8 17" id="KW-0808">Transferase</keyword>
<feature type="domain" description="Ketosynthase family 3 (KS3)" evidence="15">
    <location>
        <begin position="3618"/>
        <end position="4055"/>
    </location>
</feature>
<dbReference type="InterPro" id="IPR036291">
    <property type="entry name" value="NAD(P)-bd_dom_sf"/>
</dbReference>
<dbReference type="Pfam" id="PF21089">
    <property type="entry name" value="PKS_DH_N"/>
    <property type="match status" value="3"/>
</dbReference>
<feature type="active site" description="Proton donor; for dehydratase activity" evidence="12">
    <location>
        <position position="1011"/>
    </location>
</feature>
<gene>
    <name evidence="17" type="ORF">SAMN05444972_10265</name>
</gene>
<dbReference type="InterPro" id="IPR057326">
    <property type="entry name" value="KR_dom"/>
</dbReference>
<dbReference type="InterPro" id="IPR018201">
    <property type="entry name" value="Ketoacyl_synth_AS"/>
</dbReference>
<feature type="compositionally biased region" description="Basic and acidic residues" evidence="13">
    <location>
        <begin position="155"/>
        <end position="164"/>
    </location>
</feature>
<feature type="active site" description="Proton acceptor; for dehydratase activity" evidence="12">
    <location>
        <position position="2772"/>
    </location>
</feature>
<feature type="compositionally biased region" description="Low complexity" evidence="13">
    <location>
        <begin position="2071"/>
        <end position="2083"/>
    </location>
</feature>
<dbReference type="SMART" id="SM00822">
    <property type="entry name" value="PKS_KR"/>
    <property type="match status" value="3"/>
</dbReference>
<dbReference type="SMART" id="SM01294">
    <property type="entry name" value="PKS_PP_betabranch"/>
    <property type="match status" value="2"/>
</dbReference>
<proteinExistence type="predicted"/>
<dbReference type="Gene3D" id="3.40.50.720">
    <property type="entry name" value="NAD(P)-binding Rossmann-like Domain"/>
    <property type="match status" value="3"/>
</dbReference>
<dbReference type="GO" id="GO:0006633">
    <property type="term" value="P:fatty acid biosynthetic process"/>
    <property type="evidence" value="ECO:0007669"/>
    <property type="project" value="InterPro"/>
</dbReference>
<dbReference type="UniPathway" id="UPA01003"/>
<evidence type="ECO:0000256" key="13">
    <source>
        <dbReference type="SAM" id="MobiDB-lite"/>
    </source>
</evidence>
<evidence type="ECO:0000256" key="2">
    <source>
        <dbReference type="ARBA" id="ARBA00003299"/>
    </source>
</evidence>
<dbReference type="PROSITE" id="PS50075">
    <property type="entry name" value="CARRIER"/>
    <property type="match status" value="3"/>
</dbReference>
<dbReference type="CDD" id="cd02440">
    <property type="entry name" value="AdoMet_MTases"/>
    <property type="match status" value="1"/>
</dbReference>
<evidence type="ECO:0000256" key="11">
    <source>
        <dbReference type="ARBA" id="ARBA00023268"/>
    </source>
</evidence>
<dbReference type="SMART" id="SM00823">
    <property type="entry name" value="PKS_PP"/>
    <property type="match status" value="4"/>
</dbReference>
<feature type="region of interest" description="Disordered" evidence="13">
    <location>
        <begin position="4523"/>
        <end position="4545"/>
    </location>
</feature>
<comment type="pathway">
    <text evidence="4">Antibiotic biosynthesis; bacillaene biosynthesis.</text>
</comment>
<dbReference type="Pfam" id="PF00550">
    <property type="entry name" value="PP-binding"/>
    <property type="match status" value="4"/>
</dbReference>
<dbReference type="PROSITE" id="PS00012">
    <property type="entry name" value="PHOSPHOPANTETHEINE"/>
    <property type="match status" value="1"/>
</dbReference>
<feature type="domain" description="Ketosynthase family 3 (KS3)" evidence="15">
    <location>
        <begin position="2113"/>
        <end position="2551"/>
    </location>
</feature>
<dbReference type="Pfam" id="PF14765">
    <property type="entry name" value="PS-DH"/>
    <property type="match status" value="3"/>
</dbReference>
<dbReference type="SUPFAM" id="SSF53901">
    <property type="entry name" value="Thiolase-like"/>
    <property type="match status" value="4"/>
</dbReference>
<dbReference type="InterPro" id="IPR016039">
    <property type="entry name" value="Thiolase-like"/>
</dbReference>
<keyword evidence="18" id="KW-1185">Reference proteome</keyword>
<sequence>MNRDIQSLYQQIKRGAISREEAMHKIRVIREQASSNQSPLEQPLDAQWNKEASTSFLEGKMLQFLMGLLSSVLKLSMDRIDADTSFETYGIDSVMVMELTDELEKSFGNLPKTLFFDYQTLRELTEYFINSHRQRLIELMGEKQPSSKSHKKGEKKTPSRRDNRQQVQPVKKMPTVQEKKADETLDVAIIGLSGRYPGSDQLDQFWRNLRDGKDGITEIPKERWDHQLFYDEEKNKLGKTYSKWGGFINGVDQFDPLFFNISPLEAERLDPQERLFLESVYSTMEDAGYTREVSGRFQGATLEGDVGVYVGVMHEEYQLYGAEEQVRGNGIALGGISSSIANRISYFFNFRGPSIALNTMCSSSLTAIHLACRSLQQGECSAAIVGGVNVSVHPNKYLLLGQASFVSSKGRCESFGEGGDGYVPGEGVGSALLKPLAQAIADGDHIYGVIKGTAINHGGKASGYTVPKPNAQAEVITKAFEQSGVHPRTVSYIEAHGTGTSLGDPIEIEGLNKAFRKNTEENSYCAIGSVKSNIGHCESAAGIAGLTKILLQMKHGQLVPSLHSQVLNPNIDFASSPFTVQQELHEWERPVVELEGVSKEYPRIAGLSSFGAGGSNAHMIVQEYTSVAQAEGVFDADPALIVLSAKNDERLHERVRQLITFIEEHDLSKGALARIAYTLQMGREVMDVRLAFAAESIPEMKRKLEWVLNGQASETIYQGHGKAPKETLTSLATGDELNEMMDKWFAQHHYGKLLALWVKGYPINWDRFYGEEHPQRMSLPTYPFEQKRYWVPRGDVTKQSTQECVHLHPLVHQNTSDLSEQRFTSTFTGKEFFLNGHSVQGKKLVPGTVFLEMIREAVTRSINVSDSSQVAIQLKNTTWLQPVFIEEEEIQLHIALHAEDHDEAIGFEIYSVRQGQEEASIHCQGSAQVVAKENHSSVVDLTSLQRNCNREVWQGKEYYERLDTVGIHHGAEQQGIQSIHVGERQVLAKLVLPTIATRTTNDFVLHPSMLDAAVQTSIAMRMVNQEMRAVPATFTPFVLEDVQILTPCSLEMWAWVRPSDGSGNHDRWESFDIDLCDEQGNTSVQMRGFTFVKGETMSPHLVEGGALLQCPMWREFTPQKVGQSPAPTDHVVVINGDPARWRALSSIFSNGKRVDLSKDATVEDIVKQFDQLEGMDHIIWHPPDHERSTVISDTVLEDQESGVLQLFRIVKGLLHLGYGMKELGFTALTVQAQSVQKMDKVDPTHAGVHGLIGSIAKEYPHWRFRLIDLPATEEWPWTDLFSIPTDSEGNGLVYRNNTWYQQRLLPVHEGGSGQRLYRTGGVYVVIGGAGGIGELWSEYMIQNYQAHIFWIGRRAKDEVIQEKIDRLGHQGHAPEYVSADASDKKALAEAYRVIRAKAGQIHGVIHSAVGPLDQSLANMEEEHFREGLTAKVDVSLRMAQVFAQEDLDFILFFSSIGAFGKSAGQSSYAAGCTFADTFAHRLAQELSCPVKVMNWGYWGDVGIANDVPQTFKNRLEQKGIGFIKPSEAMQALELLAASKMDQLAMVKVTDPLLITEDESLIGYSWNQPSVLKAFHHMTPQIHAQYGEEVENLRQSGRGLEEELDGLLYPLMVGYLQSSGLLKDDRRVIPLYRRWFEETKERLTKASLNVDEPVDVDAIWQEWNQRKANWSDIGAQLTLLEATLPSLAQIVTGQIQATDVIFPNASLDLVQNVYKDNVVADLFNDALAQVVVMWIKERLQRDPSSPIRILEVGAGTGGTSTVLFKALKPFENQIAEYCYTDLSQAFLMHAEKEYGPQNPKLTYRVFDVEKPIAGQGIHVDDYDMVIAANVLHATKNIRQTLQHVKSTMKTHGLLVLGELTEDSLFTHLTFGLLEGWWRYEDPNLRIPGCPGLYPEQWQWVLAEQGFQEIQFPMARAHDLGQQIVIAESDGVNLSQKPENALTTVSNETFLVRADRSQKKALNNKTSIPAGETDDFEHELREKSVVFFQRLVGDSLKIPYKKIDPAEPLDQYGIDSILIVQMINVLRKSFSEVSSTLFFEHQTLNAVIDHFLRTERGALIALVGLQEGVSVDQSAQDSGSSPSSAIQMPAARKRGRRANGIQPLGKNDSSNPTEREPIAIIGLTGRYPKAKNVAEFGRNLENGQHCISEIPEDRWSLEGFFEENSLKAAEQGKSYSKWGGFIDGFADFDPLFFNISPREALGIDPQERLFLQACWNVLEDAGYTRERLSTQHQRRVGVFAGITKTGFELCGSDEWKREEQIFPHTSFGSVANRVSYLFNLQGPSMPIDTMCSSSLTAIHEACEHLYRNECELAIAGGVNLYLHPSSYVGLCAQNMLSIDGACKSFGYGGNGFVPGEGVGTVLLKPLSRAIADGDSIHALIRGTGINHGGRTNGYTVPNPKAQGELIRQTMDKAGVDARLVSYIEAHGTGTELGDPIEIAGLSQAFAKDTKDTHFCAIGSVKSNIGHLESAAGIAGITKVISQMKKKKLYPSLHTDQLNPNIDFAKTPFRIQQELTEWKRPQISKEGMNREYPRIAGISSFGAGGANAHVILEEYIPERDGSSQESKKRPVMVVLSAKNKSRLNDTVERLLAYIDEEHLTDDHLTDIAYTLQVGREAMDERFAWITSSLSELKRQLKAILDGKLDQEEIFHGNVKAHKETMSLLADDEMGNVMSRWIEQRKYRKLLELWVKGLPLDWEQCYGDVKPQRISLPTYPFASERYWMPVEENRVGAVSTTTNPVATTFLHPLLHQNTSDFSQQRYTTHFTGKENFLADHQVQGRKFLPGVAYLEMARIAVEKALGESFFKERGTGERGIQLKNVVWLQPIIVGDEGVSIDVGLQPDEQGDIHYEITSRPSIEQESVVHCQGIVSLDPIKEPSVVDWVDGQKQCTHRVDAKEIYQAFNRMGMEYGPSHQVLEHVFVGEHLLFAKLSMPASTLASHQEFVLHPSMMDAALQSPLAFILGSDQPREVKQEVPFTLRRLEIYRPCVRTMWAIVRPGREEKRFLDIDLIDEHGNVCVRMERYISRPISEGGIAPHETHATGSTVLFTPTWKEEGLVKVDEPIHCRKHLFLCEMPTIDTDRLSKRLGGARCTHLHREGYPVQERFLMYAVQMLEAIKKIIEDEPTDPQLIQLVVDGSEEHQGLTSLYALLQSAQQEHEEIIGQLIMVENTEDLDRIALKLTENSQNLREMRVRYQGEQRYIAEWEEIKPSQPDGQIPWKEQGVYLITGGAGRLAQLITSEITQRTKGARIILVGRSPLDMGRQEMLHEFEHAGAEIVYQQVDICDREAVSRLIKQICDDFGGLHGVIHTAGVIHDQVIPKKTEKQVREVFAPKVDGVMYLDEATKNLELDFFVIFSSLAGATGNRGQSDYAAANAFMDQYAAFRAALVRKGERQGHTLSLNWPLWKEGGMAVNEESQRWMRHHFGLVPLSSSVGMNALYQSFDTGKHQVIILAGDENKIKRTFIPSHSNVEKHAEVSTRTALADGERDWMEEMMDILLHTASKLLKVNAEDIDVQTNLSEYGFDSISFTKFANELNQRYGLELTPATFFEYVTLESLAAYLISEYSTTLTDKLAPSNEAANHSPVRVEEKKGGFEKKEVPGNRFRLGSSPVNEPEEENQESNPIAIVGMSGKFPMAEDLYQFWENLRTAKDCISEIPKNRWDWRKYFGDPTKEVNKTNIKWGGFIDGVDEFDPLFFGISPREAKLMDPQQRLLMTYVWKAIEEAGISPQSLSGTKTGIFVGTSFSGYNGLIMKANCPVDSYSSTGLVPSVGPNRMSYLLNLHGPSEPIETACSSSLVAMIRGVQAIENGSCDMAVVGGVNSIVTPDGHISFNKSGMLALDGRCKTFSNDANGYVRSEGVGMLFLKRLKDAERDGNHIYGLVRSTAENHGGRANNLTSPNPNAQAELLTTAYTKANIDPRTVTYMEAHGTGTHLGDPIEINGLKTAFKGLYQGTGNGQMVEAHCGLGSVKSNIGHTELAAGVAGVIKVLLQLQHKTLVKTLHCETVNPYIQLKDSPFYITQQAKEWQAVHGDDGEELPRRAGVSSFGFGGANAHVVIEEYIPKTGSTSVATVNPDRPKLIVLSAKTKEALREQARQLMDFIRSQSMTDDALEKIAYTLQVGRDAMEERLAVSVRSIQELIGKLSSFVEGRSDDGGIYRGKAKKSKGVGVDASHLVREWAESGQVDHLLGQWVEGLSVDWNQGYGDHRPPLISLPTYPFAKERYWILEDEEPNPLSKDSHPLLHLDQCDSTELRFQSQFTGDEPFFTDHLVQGRKVLSGAAILEMTLAAVQRVLVKEGKEDPSASIRLQNIIWSQPIVMEDGLLTIDTTLVPKTNGDMAFTICRASAHHDDEKPVVYCQGYVATGKAQENSPLSIPALQSRCSQNQFHHSDLYEAYETIGIQYGPTHRAVDKIFVGEGELLAKLSLPPAATKVNSASFLLHPSLLDASLQASIGWMLPEKESSSFPLLLPFALQQLEVFRPFTPSMWVYICHSHEGSTEGLIQKLDLVLTDEDGQIIARLDGYTSRVLEREKQPPSTEDESSSLFTPSWLPREVDNGEEPSFGKRVVILCEPETINMDQFASMMSGVQLIHLQSDRQGIALRYEDYAIRILEEMQALIKDRSSSTLIQFVNVAEQERQLFTGLFGMLQTAGLEHPNLSVQLIEVEGTEDATGLAKKLQENNRNPLDLRIKYQGNVRHVFTWKDAPPVISKKEETPWKDHGVYLITGGLGKLGMIFASEIAKKVQGTTLILTGRSALSVEKKNQIHELQMLGAQVIYKQGDVSNQQVVADWVHWICQRFGRIHGVIHSAGVLQDRFFIQKTEDQLRAVLSAKVAGVVHLDVETQHIPLDFFMVFSSLAAVTGNYGQADYATANAFLDAYAALRTQMVEQGFRYGRTLSINWPLWEEGGMSIHPEMKQMIRQEMGMTSLSTSKGLASFYRCVESDAPRMLVVQGEKERIHAMLSTAKDLLETPSPANEATRPGEKVDSTTEALYGMAVQYFKQLLSNAISLPVERIDIHASLERYGIDSRIVMQLNNDLEMEFGSLSKTLFFEYQTLSELIDYFLISHREQLRVVVGMPLEKNETSSSPSPAPVLVQHPDAVAKDTVVPVAKGATDKESSALDIAIVGVAGRYPGARDVDQFWENLKTGKDGISEIPRERWDAHAYYDADKTKVGKTASKWGGFIEGVDQFDPLFFRISPREAEIMDPQERLFLQCAYEVLEDAGYTRDSLSNRKGHLSGGNVGVFVGVMYEEYQLYGAQEQIQGRPIALAGSPASIANRVSYFCNFHGPSVALDTMCSSSLTTIHLACSALLRGECESAIAGGVNVSIHPNKYLNLGQGKFVSSKGRCESFGEGGDGYVPGEGVGAVLLKPLAKAIADGDQIYGVIKGTAVNHGGKTHGYTVPNPHAQTDVISRALREANIDARTISYVEAHGTGTSLGDPIEVTGLSKAFQQQTMDTQFCSLGSAKSNIGHCESAAGIAGLTKVLLQMKHRQLVPSLHSEVSNPNITFAQTPFFVQQRLMCWNRPRIEVDGDIKEYPRRAGISSFGAGGSNAHIVLEEYIPNTSTLRHHQGDSTHPVMVVLSAKSEDQLKKHAARLLQRVKTQNFPDTRLTDIAYTLQVGREAMDVRTAFLAHSINELTEKLQMVSGNDQGEGIYRGRVKVGEVLPIRITKGGGSDQDGLWVKPEDYRGIIQSWVNGGTFDWGRLYPDGKPQKISLPTYPFAQGRYWVPTMNEPNADFMNQPLSSESHPALTTEQEEVVRVYSETHSSGMATMQEKMRRMEKIPRPKLF</sequence>
<dbReference type="FunFam" id="1.10.1200.10:FF:000019">
    <property type="entry name" value="Phenolpthiocerol synthesis type-I polyketide synthase PPSA"/>
    <property type="match status" value="1"/>
</dbReference>
<evidence type="ECO:0000256" key="12">
    <source>
        <dbReference type="PROSITE-ProRule" id="PRU01363"/>
    </source>
</evidence>
<dbReference type="SMART" id="SM00826">
    <property type="entry name" value="PKS_DH"/>
    <property type="match status" value="3"/>
</dbReference>
<feature type="region of interest" description="N-terminal hotdog fold" evidence="12">
    <location>
        <begin position="808"/>
        <end position="934"/>
    </location>
</feature>
<feature type="active site" description="Proton donor; for dehydratase activity" evidence="12">
    <location>
        <position position="2948"/>
    </location>
</feature>
<dbReference type="Gene3D" id="1.10.1240.100">
    <property type="match status" value="4"/>
</dbReference>
<feature type="domain" description="Ketosynthase family 3 (KS3)" evidence="15">
    <location>
        <begin position="184"/>
        <end position="623"/>
    </location>
</feature>
<feature type="region of interest" description="Disordered" evidence="13">
    <location>
        <begin position="139"/>
        <end position="176"/>
    </location>
</feature>
<dbReference type="InterPro" id="IPR013968">
    <property type="entry name" value="PKS_KR"/>
</dbReference>
<evidence type="ECO:0000256" key="4">
    <source>
        <dbReference type="ARBA" id="ARBA00004789"/>
    </source>
</evidence>
<dbReference type="PROSITE" id="PS52019">
    <property type="entry name" value="PKS_MFAS_DH"/>
    <property type="match status" value="3"/>
</dbReference>
<feature type="region of interest" description="C-terminal hotdog fold" evidence="12">
    <location>
        <begin position="4378"/>
        <end position="4529"/>
    </location>
</feature>
<dbReference type="InterPro" id="IPR049552">
    <property type="entry name" value="PKS_DH_N"/>
</dbReference>
<dbReference type="GO" id="GO:0004312">
    <property type="term" value="F:fatty acid synthase activity"/>
    <property type="evidence" value="ECO:0007669"/>
    <property type="project" value="TreeGrafter"/>
</dbReference>
<dbReference type="InterPro" id="IPR042104">
    <property type="entry name" value="PKS_dehydratase_sf"/>
</dbReference>
<evidence type="ECO:0000256" key="5">
    <source>
        <dbReference type="ARBA" id="ARBA00022450"/>
    </source>
</evidence>
<evidence type="ECO:0000313" key="17">
    <source>
        <dbReference type="EMBL" id="SFS42411.1"/>
    </source>
</evidence>
<feature type="domain" description="Ketosynthase family 3 (KS3)" evidence="15">
    <location>
        <begin position="5114"/>
        <end position="5553"/>
    </location>
</feature>
<accession>A0A1I6PQD4</accession>
<dbReference type="PROSITE" id="PS52004">
    <property type="entry name" value="KS3_2"/>
    <property type="match status" value="4"/>
</dbReference>
<keyword evidence="6" id="KW-0963">Cytoplasm</keyword>
<dbReference type="InterPro" id="IPR020806">
    <property type="entry name" value="PKS_PP-bd"/>
</dbReference>
<dbReference type="InterPro" id="IPR036736">
    <property type="entry name" value="ACP-like_sf"/>
</dbReference>
<feature type="region of interest" description="N-terminal hotdog fold" evidence="12">
    <location>
        <begin position="4235"/>
        <end position="4364"/>
    </location>
</feature>
<keyword evidence="7" id="KW-0597">Phosphoprotein</keyword>
<dbReference type="InterPro" id="IPR014030">
    <property type="entry name" value="Ketoacyl_synth_N"/>
</dbReference>
<comment type="subcellular location">
    <subcellularLocation>
        <location evidence="3">Cytoplasm</location>
    </subcellularLocation>
</comment>
<dbReference type="InterPro" id="IPR013217">
    <property type="entry name" value="Methyltransf_12"/>
</dbReference>
<dbReference type="InterPro" id="IPR049551">
    <property type="entry name" value="PKS_DH_C"/>
</dbReference>
<dbReference type="Pfam" id="PF08659">
    <property type="entry name" value="KR"/>
    <property type="match status" value="3"/>
</dbReference>
<feature type="domain" description="Carrier" evidence="14">
    <location>
        <begin position="1977"/>
        <end position="2053"/>
    </location>
</feature>
<dbReference type="PROSITE" id="PS00606">
    <property type="entry name" value="KS3_1"/>
    <property type="match status" value="1"/>
</dbReference>
<reference evidence="18" key="1">
    <citation type="submission" date="2016-10" db="EMBL/GenBank/DDBJ databases">
        <authorList>
            <person name="Varghese N."/>
            <person name="Submissions S."/>
        </authorList>
    </citation>
    <scope>NUCLEOTIDE SEQUENCE [LARGE SCALE GENOMIC DNA]</scope>
    <source>
        <strain evidence="18">DSM 45789</strain>
    </source>
</reference>
<dbReference type="InterPro" id="IPR029063">
    <property type="entry name" value="SAM-dependent_MTases_sf"/>
</dbReference>
<dbReference type="SUPFAM" id="SSF53335">
    <property type="entry name" value="S-adenosyl-L-methionine-dependent methyltransferases"/>
    <property type="match status" value="1"/>
</dbReference>
<evidence type="ECO:0000259" key="16">
    <source>
        <dbReference type="PROSITE" id="PS52019"/>
    </source>
</evidence>
<feature type="domain" description="PKS/mFAS DH" evidence="16">
    <location>
        <begin position="4235"/>
        <end position="4529"/>
    </location>
</feature>
<comment type="function">
    <text evidence="2">Involved in some intermediate steps for the synthesis of the antibiotic polyketide bacillaene which is involved in secondary metabolism.</text>
</comment>
<feature type="domain" description="PKS/mFAS DH" evidence="16">
    <location>
        <begin position="2743"/>
        <end position="3031"/>
    </location>
</feature>
<dbReference type="SUPFAM" id="SSF51735">
    <property type="entry name" value="NAD(P)-binding Rossmann-fold domains"/>
    <property type="match status" value="4"/>
</dbReference>
<dbReference type="CDD" id="cd00833">
    <property type="entry name" value="PKS"/>
    <property type="match status" value="4"/>
</dbReference>
<evidence type="ECO:0000256" key="8">
    <source>
        <dbReference type="ARBA" id="ARBA00022679"/>
    </source>
</evidence>
<keyword evidence="9" id="KW-0677">Repeat</keyword>
<feature type="active site" description="Proton donor; for dehydratase activity" evidence="12">
    <location>
        <position position="4441"/>
    </location>
</feature>
<evidence type="ECO:0000256" key="6">
    <source>
        <dbReference type="ARBA" id="ARBA00022490"/>
    </source>
</evidence>
<dbReference type="InterPro" id="IPR006162">
    <property type="entry name" value="Ppantetheine_attach_site"/>
</dbReference>
<dbReference type="GO" id="GO:0004315">
    <property type="term" value="F:3-oxoacyl-[acyl-carrier-protein] synthase activity"/>
    <property type="evidence" value="ECO:0007669"/>
    <property type="project" value="InterPro"/>
</dbReference>
<dbReference type="Pfam" id="PF00109">
    <property type="entry name" value="ketoacyl-synt"/>
    <property type="match status" value="4"/>
</dbReference>
<dbReference type="SUPFAM" id="SSF47336">
    <property type="entry name" value="ACP-like"/>
    <property type="match status" value="4"/>
</dbReference>
<evidence type="ECO:0000256" key="9">
    <source>
        <dbReference type="ARBA" id="ARBA00022737"/>
    </source>
</evidence>
<dbReference type="GO" id="GO:0005737">
    <property type="term" value="C:cytoplasm"/>
    <property type="evidence" value="ECO:0007669"/>
    <property type="project" value="UniProtKB-SubCell"/>
</dbReference>
<feature type="active site" description="Proton acceptor; for dehydratase activity" evidence="12">
    <location>
        <position position="837"/>
    </location>
</feature>
<dbReference type="RefSeq" id="WP_281252043.1">
    <property type="nucleotide sequence ID" value="NZ_FPAA01000002.1"/>
</dbReference>
<dbReference type="FunFam" id="3.40.47.10:FF:000019">
    <property type="entry name" value="Polyketide synthase type I"/>
    <property type="match status" value="4"/>
</dbReference>
<dbReference type="InterPro" id="IPR054514">
    <property type="entry name" value="RhiE-like_linker"/>
</dbReference>
<feature type="region of interest" description="N-terminal hotdog fold" evidence="12">
    <location>
        <begin position="2743"/>
        <end position="2873"/>
    </location>
</feature>
<keyword evidence="11" id="KW-0511">Multifunctional enzyme</keyword>
<feature type="domain" description="PKS/mFAS DH" evidence="16">
    <location>
        <begin position="808"/>
        <end position="1100"/>
    </location>
</feature>
<feature type="region of interest" description="Disordered" evidence="13">
    <location>
        <begin position="2071"/>
        <end position="2112"/>
    </location>
</feature>
<dbReference type="Pfam" id="PF02801">
    <property type="entry name" value="Ketoacyl-synt_C"/>
    <property type="match status" value="4"/>
</dbReference>
<dbReference type="GO" id="GO:0071770">
    <property type="term" value="P:DIM/DIP cell wall layer assembly"/>
    <property type="evidence" value="ECO:0007669"/>
    <property type="project" value="TreeGrafter"/>
</dbReference>
<evidence type="ECO:0000256" key="10">
    <source>
        <dbReference type="ARBA" id="ARBA00022857"/>
    </source>
</evidence>
<evidence type="ECO:0000256" key="7">
    <source>
        <dbReference type="ARBA" id="ARBA00022553"/>
    </source>
</evidence>
<dbReference type="InterPro" id="IPR009081">
    <property type="entry name" value="PP-bd_ACP"/>
</dbReference>
<name>A0A1I6PQD4_9BACL</name>
<dbReference type="Pfam" id="PF08242">
    <property type="entry name" value="Methyltransf_12"/>
    <property type="match status" value="1"/>
</dbReference>
<feature type="region of interest" description="C-terminal hotdog fold" evidence="12">
    <location>
        <begin position="949"/>
        <end position="1100"/>
    </location>
</feature>
<dbReference type="EMBL" id="FPAA01000002">
    <property type="protein sequence ID" value="SFS42411.1"/>
    <property type="molecule type" value="Genomic_DNA"/>
</dbReference>
<dbReference type="GO" id="GO:0031177">
    <property type="term" value="F:phosphopantetheine binding"/>
    <property type="evidence" value="ECO:0007669"/>
    <property type="project" value="InterPro"/>
</dbReference>
<dbReference type="Gene3D" id="3.40.50.150">
    <property type="entry name" value="Vaccinia Virus protein VP39"/>
    <property type="match status" value="1"/>
</dbReference>
<comment type="cofactor">
    <cofactor evidence="1">
        <name>pantetheine 4'-phosphate</name>
        <dbReference type="ChEBI" id="CHEBI:47942"/>
    </cofactor>
</comment>
<dbReference type="PANTHER" id="PTHR43775:SF37">
    <property type="entry name" value="SI:DKEY-61P9.11"/>
    <property type="match status" value="1"/>
</dbReference>
<dbReference type="CDD" id="cd08953">
    <property type="entry name" value="KR_2_SDR_x"/>
    <property type="match status" value="3"/>
</dbReference>
<feature type="active site" description="Proton acceptor; for dehydratase activity" evidence="12">
    <location>
        <position position="4264"/>
    </location>
</feature>
<feature type="domain" description="Carrier" evidence="14">
    <location>
        <begin position="52"/>
        <end position="132"/>
    </location>
</feature>
<feature type="domain" description="Carrier" evidence="14">
    <location>
        <begin position="3485"/>
        <end position="3562"/>
    </location>
</feature>
<feature type="region of interest" description="C-terminal hotdog fold" evidence="12">
    <location>
        <begin position="2887"/>
        <end position="3031"/>
    </location>
</feature>
<evidence type="ECO:0000313" key="18">
    <source>
        <dbReference type="Proteomes" id="UP000198660"/>
    </source>
</evidence>
<dbReference type="InterPro" id="IPR050091">
    <property type="entry name" value="PKS_NRPS_Biosynth_Enz"/>
</dbReference>
<organism evidence="17 18">
    <name type="scientific">Marininema halotolerans</name>
    <dbReference type="NCBI Taxonomy" id="1155944"/>
    <lineage>
        <taxon>Bacteria</taxon>
        <taxon>Bacillati</taxon>
        <taxon>Bacillota</taxon>
        <taxon>Bacilli</taxon>
        <taxon>Bacillales</taxon>
        <taxon>Thermoactinomycetaceae</taxon>
        <taxon>Marininema</taxon>
    </lineage>
</organism>